<feature type="transmembrane region" description="Helical" evidence="6">
    <location>
        <begin position="148"/>
        <end position="169"/>
    </location>
</feature>
<dbReference type="RefSeq" id="WP_248343551.1">
    <property type="nucleotide sequence ID" value="NZ_AP025592.1"/>
</dbReference>
<dbReference type="EMBL" id="AP025592">
    <property type="protein sequence ID" value="BDG06972.1"/>
    <property type="molecule type" value="Genomic_DNA"/>
</dbReference>
<feature type="transmembrane region" description="Helical" evidence="6">
    <location>
        <begin position="116"/>
        <end position="136"/>
    </location>
</feature>
<dbReference type="PANTHER" id="PTHR30086:SF20">
    <property type="entry name" value="ARGININE EXPORTER PROTEIN ARGO-RELATED"/>
    <property type="match status" value="1"/>
</dbReference>
<dbReference type="PANTHER" id="PTHR30086">
    <property type="entry name" value="ARGININE EXPORTER PROTEIN ARGO"/>
    <property type="match status" value="1"/>
</dbReference>
<dbReference type="Proteomes" id="UP001162734">
    <property type="component" value="Chromosome"/>
</dbReference>
<feature type="transmembrane region" description="Helical" evidence="6">
    <location>
        <begin position="41"/>
        <end position="64"/>
    </location>
</feature>
<evidence type="ECO:0000256" key="2">
    <source>
        <dbReference type="ARBA" id="ARBA00022475"/>
    </source>
</evidence>
<reference evidence="8" key="1">
    <citation type="journal article" date="2022" name="Int. J. Syst. Evol. Microbiol.">
        <title>Anaeromyxobacter oryzae sp. nov., Anaeromyxobacter diazotrophicus sp. nov. and Anaeromyxobacter paludicola sp. nov., isolated from paddy soils.</title>
        <authorList>
            <person name="Itoh H."/>
            <person name="Xu Z."/>
            <person name="Mise K."/>
            <person name="Masuda Y."/>
            <person name="Ushijima N."/>
            <person name="Hayakawa C."/>
            <person name="Shiratori Y."/>
            <person name="Senoo K."/>
        </authorList>
    </citation>
    <scope>NUCLEOTIDE SEQUENCE [LARGE SCALE GENOMIC DNA]</scope>
    <source>
        <strain evidence="8">Red630</strain>
    </source>
</reference>
<evidence type="ECO:0000256" key="1">
    <source>
        <dbReference type="ARBA" id="ARBA00004651"/>
    </source>
</evidence>
<evidence type="ECO:0000256" key="4">
    <source>
        <dbReference type="ARBA" id="ARBA00022989"/>
    </source>
</evidence>
<keyword evidence="3 6" id="KW-0812">Transmembrane</keyword>
<accession>A0ABM7X582</accession>
<keyword evidence="4 6" id="KW-1133">Transmembrane helix</keyword>
<organism evidence="7 8">
    <name type="scientific">Anaeromyxobacter paludicola</name>
    <dbReference type="NCBI Taxonomy" id="2918171"/>
    <lineage>
        <taxon>Bacteria</taxon>
        <taxon>Pseudomonadati</taxon>
        <taxon>Myxococcota</taxon>
        <taxon>Myxococcia</taxon>
        <taxon>Myxococcales</taxon>
        <taxon>Cystobacterineae</taxon>
        <taxon>Anaeromyxobacteraceae</taxon>
        <taxon>Anaeromyxobacter</taxon>
    </lineage>
</organism>
<evidence type="ECO:0000256" key="6">
    <source>
        <dbReference type="SAM" id="Phobius"/>
    </source>
</evidence>
<keyword evidence="5 6" id="KW-0472">Membrane</keyword>
<dbReference type="Pfam" id="PF01810">
    <property type="entry name" value="LysE"/>
    <property type="match status" value="1"/>
</dbReference>
<keyword evidence="8" id="KW-1185">Reference proteome</keyword>
<dbReference type="PIRSF" id="PIRSF006324">
    <property type="entry name" value="LeuE"/>
    <property type="match status" value="1"/>
</dbReference>
<evidence type="ECO:0000313" key="7">
    <source>
        <dbReference type="EMBL" id="BDG06972.1"/>
    </source>
</evidence>
<evidence type="ECO:0000256" key="5">
    <source>
        <dbReference type="ARBA" id="ARBA00023136"/>
    </source>
</evidence>
<gene>
    <name evidence="7" type="ORF">AMPC_00850</name>
</gene>
<dbReference type="InterPro" id="IPR001123">
    <property type="entry name" value="LeuE-type"/>
</dbReference>
<evidence type="ECO:0000256" key="3">
    <source>
        <dbReference type="ARBA" id="ARBA00022692"/>
    </source>
</evidence>
<evidence type="ECO:0000313" key="8">
    <source>
        <dbReference type="Proteomes" id="UP001162734"/>
    </source>
</evidence>
<feature type="transmembrane region" description="Helical" evidence="6">
    <location>
        <begin position="189"/>
        <end position="209"/>
    </location>
</feature>
<feature type="transmembrane region" description="Helical" evidence="6">
    <location>
        <begin position="70"/>
        <end position="89"/>
    </location>
</feature>
<keyword evidence="2" id="KW-1003">Cell membrane</keyword>
<feature type="transmembrane region" description="Helical" evidence="6">
    <location>
        <begin position="6"/>
        <end position="29"/>
    </location>
</feature>
<proteinExistence type="predicted"/>
<sequence length="219" mass="22470">MLSSSAFLLFTLAAGALIVVPGPAVTFIVARSLQQGRRAGLISAMGIASGGLVHVAAAVLGLSALLASSAVAFGLVRWGGAAYLVYLGLRVWLSRPAAAEGEPVPAPARRLFAQGFLVNLLNPKTAIFFLAFLPQFADPSRGRVPLQLLLLGAWFVALAVASDCTYALLAGAVGDRIGRSPAARRGARLLSGGVYVALGLGTLLAGARAEGVRPTARLR</sequence>
<name>A0ABM7X582_9BACT</name>
<comment type="subcellular location">
    <subcellularLocation>
        <location evidence="1">Cell membrane</location>
        <topology evidence="1">Multi-pass membrane protein</topology>
    </subcellularLocation>
</comment>
<protein>
    <submittedName>
        <fullName evidence="7">RhtB family transporter</fullName>
    </submittedName>
</protein>